<keyword evidence="2" id="KW-0812">Transmembrane</keyword>
<keyword evidence="4" id="KW-1185">Reference proteome</keyword>
<dbReference type="Proteomes" id="UP000294616">
    <property type="component" value="Unassembled WGS sequence"/>
</dbReference>
<evidence type="ECO:0008006" key="5">
    <source>
        <dbReference type="Google" id="ProtNLM"/>
    </source>
</evidence>
<feature type="region of interest" description="Disordered" evidence="1">
    <location>
        <begin position="90"/>
        <end position="120"/>
    </location>
</feature>
<protein>
    <recommendedName>
        <fullName evidence="5">Outer membrane protein with beta-barrel domain</fullName>
    </recommendedName>
</protein>
<dbReference type="OrthoDB" id="1419682at2"/>
<reference evidence="3 4" key="1">
    <citation type="submission" date="2019-03" db="EMBL/GenBank/DDBJ databases">
        <title>Genomic Encyclopedia of Archaeal and Bacterial Type Strains, Phase II (KMG-II): from individual species to whole genera.</title>
        <authorList>
            <person name="Goeker M."/>
        </authorList>
    </citation>
    <scope>NUCLEOTIDE SEQUENCE [LARGE SCALE GENOMIC DNA]</scope>
    <source>
        <strain evidence="3 4">DSM 22554</strain>
    </source>
</reference>
<name>A0A4R1LP43_9SPHI</name>
<dbReference type="AlphaFoldDB" id="A0A4R1LP43"/>
<organism evidence="3 4">
    <name type="scientific">Albibacterium bauzanense</name>
    <dbReference type="NCBI Taxonomy" id="653929"/>
    <lineage>
        <taxon>Bacteria</taxon>
        <taxon>Pseudomonadati</taxon>
        <taxon>Bacteroidota</taxon>
        <taxon>Sphingobacteriia</taxon>
        <taxon>Sphingobacteriales</taxon>
        <taxon>Sphingobacteriaceae</taxon>
        <taxon>Albibacterium</taxon>
    </lineage>
</organism>
<evidence type="ECO:0000313" key="4">
    <source>
        <dbReference type="Proteomes" id="UP000294616"/>
    </source>
</evidence>
<feature type="transmembrane region" description="Helical" evidence="2">
    <location>
        <begin position="59"/>
        <end position="79"/>
    </location>
</feature>
<dbReference type="EMBL" id="SMGO01000003">
    <property type="protein sequence ID" value="TCK80585.1"/>
    <property type="molecule type" value="Genomic_DNA"/>
</dbReference>
<dbReference type="RefSeq" id="WP_132225066.1">
    <property type="nucleotide sequence ID" value="NZ_SMGO01000003.1"/>
</dbReference>
<proteinExistence type="predicted"/>
<feature type="compositionally biased region" description="Basic and acidic residues" evidence="1">
    <location>
        <begin position="90"/>
        <end position="104"/>
    </location>
</feature>
<evidence type="ECO:0000256" key="1">
    <source>
        <dbReference type="SAM" id="MobiDB-lite"/>
    </source>
</evidence>
<evidence type="ECO:0000256" key="2">
    <source>
        <dbReference type="SAM" id="Phobius"/>
    </source>
</evidence>
<keyword evidence="2" id="KW-1133">Transmembrane helix</keyword>
<sequence>MKNKEDRIIEEIRETLMNYELPYEEGAWEKFCKKKQATELISIPAKDFNRTSFLGIRRIMAVAASLILLISIVSVFKAYHSDSQLKITNIEREKSNDRESKESTDSSSPITQMEEENEKIEVHKGVKVQDTRIAQQHFNAESKIKGIKEENINSIAASEVEVSKVEEKEQIVEAERMRPDSNKKEIELISPFESPVFLSENIGNREGNPNNDENWKFGVELSSSFISDKMNYGGGVFTERRLSDKVSLTSGLVFTKINAANEMKPVEISSSTRKVGVESSMQALDIPLSIVYQVSDGFYASMGVSLLTVLDENKSYQYETDVVSQSFVKDPKTGVESTVYSTVTRQYTEPVKEADSKGNNNIGYFNLSIGKKQDFYGKTKLLLEPFLKVPVGKLSDREVKLMNAGLKIKVMF</sequence>
<keyword evidence="2" id="KW-0472">Membrane</keyword>
<accession>A0A4R1LP43</accession>
<evidence type="ECO:0000313" key="3">
    <source>
        <dbReference type="EMBL" id="TCK80585.1"/>
    </source>
</evidence>
<gene>
    <name evidence="3" type="ORF">C8N28_2327</name>
</gene>
<comment type="caution">
    <text evidence="3">The sequence shown here is derived from an EMBL/GenBank/DDBJ whole genome shotgun (WGS) entry which is preliminary data.</text>
</comment>